<dbReference type="STRING" id="200361.A0A452Y6R1"/>
<dbReference type="Proteomes" id="UP000015105">
    <property type="component" value="Chromosome 1D"/>
</dbReference>
<dbReference type="AlphaFoldDB" id="A0A452Y6R1"/>
<protein>
    <submittedName>
        <fullName evidence="1">Uncharacterized protein</fullName>
    </submittedName>
</protein>
<reference evidence="1" key="5">
    <citation type="journal article" date="2021" name="G3 (Bethesda)">
        <title>Aegilops tauschii genome assembly Aet v5.0 features greater sequence contiguity and improved annotation.</title>
        <authorList>
            <person name="Wang L."/>
            <person name="Zhu T."/>
            <person name="Rodriguez J.C."/>
            <person name="Deal K.R."/>
            <person name="Dubcovsky J."/>
            <person name="McGuire P.E."/>
            <person name="Lux T."/>
            <person name="Spannagl M."/>
            <person name="Mayer K.F.X."/>
            <person name="Baldrich P."/>
            <person name="Meyers B.C."/>
            <person name="Huo N."/>
            <person name="Gu Y.Q."/>
            <person name="Zhou H."/>
            <person name="Devos K.M."/>
            <person name="Bennetzen J.L."/>
            <person name="Unver T."/>
            <person name="Budak H."/>
            <person name="Gulick P.J."/>
            <person name="Galiba G."/>
            <person name="Kalapos B."/>
            <person name="Nelson D.R."/>
            <person name="Li P."/>
            <person name="You F.M."/>
            <person name="Luo M.C."/>
            <person name="Dvorak J."/>
        </authorList>
    </citation>
    <scope>NUCLEOTIDE SEQUENCE [LARGE SCALE GENOMIC DNA]</scope>
    <source>
        <strain evidence="1">cv. AL8/78</strain>
    </source>
</reference>
<evidence type="ECO:0000313" key="2">
    <source>
        <dbReference type="Proteomes" id="UP000015105"/>
    </source>
</evidence>
<organism evidence="1 2">
    <name type="scientific">Aegilops tauschii subsp. strangulata</name>
    <name type="common">Goatgrass</name>
    <dbReference type="NCBI Taxonomy" id="200361"/>
    <lineage>
        <taxon>Eukaryota</taxon>
        <taxon>Viridiplantae</taxon>
        <taxon>Streptophyta</taxon>
        <taxon>Embryophyta</taxon>
        <taxon>Tracheophyta</taxon>
        <taxon>Spermatophyta</taxon>
        <taxon>Magnoliopsida</taxon>
        <taxon>Liliopsida</taxon>
        <taxon>Poales</taxon>
        <taxon>Poaceae</taxon>
        <taxon>BOP clade</taxon>
        <taxon>Pooideae</taxon>
        <taxon>Triticodae</taxon>
        <taxon>Triticeae</taxon>
        <taxon>Triticinae</taxon>
        <taxon>Aegilops</taxon>
    </lineage>
</organism>
<accession>A0A452Y6R1</accession>
<reference evidence="2" key="2">
    <citation type="journal article" date="2017" name="Nat. Plants">
        <title>The Aegilops tauschii genome reveals multiple impacts of transposons.</title>
        <authorList>
            <person name="Zhao G."/>
            <person name="Zou C."/>
            <person name="Li K."/>
            <person name="Wang K."/>
            <person name="Li T."/>
            <person name="Gao L."/>
            <person name="Zhang X."/>
            <person name="Wang H."/>
            <person name="Yang Z."/>
            <person name="Liu X."/>
            <person name="Jiang W."/>
            <person name="Mao L."/>
            <person name="Kong X."/>
            <person name="Jiao Y."/>
            <person name="Jia J."/>
        </authorList>
    </citation>
    <scope>NUCLEOTIDE SEQUENCE [LARGE SCALE GENOMIC DNA]</scope>
    <source>
        <strain evidence="2">cv. AL8/78</strain>
    </source>
</reference>
<reference evidence="2" key="1">
    <citation type="journal article" date="2014" name="Science">
        <title>Ancient hybridizations among the ancestral genomes of bread wheat.</title>
        <authorList>
            <consortium name="International Wheat Genome Sequencing Consortium,"/>
            <person name="Marcussen T."/>
            <person name="Sandve S.R."/>
            <person name="Heier L."/>
            <person name="Spannagl M."/>
            <person name="Pfeifer M."/>
            <person name="Jakobsen K.S."/>
            <person name="Wulff B.B."/>
            <person name="Steuernagel B."/>
            <person name="Mayer K.F."/>
            <person name="Olsen O.A."/>
        </authorList>
    </citation>
    <scope>NUCLEOTIDE SEQUENCE [LARGE SCALE GENOMIC DNA]</scope>
    <source>
        <strain evidence="2">cv. AL8/78</strain>
    </source>
</reference>
<proteinExistence type="predicted"/>
<reference evidence="1" key="4">
    <citation type="submission" date="2019-03" db="UniProtKB">
        <authorList>
            <consortium name="EnsemblPlants"/>
        </authorList>
    </citation>
    <scope>IDENTIFICATION</scope>
</reference>
<dbReference type="EnsemblPlants" id="AET1Gv20312500.1">
    <property type="protein sequence ID" value="AET1Gv20312500.1"/>
    <property type="gene ID" value="AET1Gv20312500"/>
</dbReference>
<keyword evidence="2" id="KW-1185">Reference proteome</keyword>
<reference evidence="1" key="3">
    <citation type="journal article" date="2017" name="Nature">
        <title>Genome sequence of the progenitor of the wheat D genome Aegilops tauschii.</title>
        <authorList>
            <person name="Luo M.C."/>
            <person name="Gu Y.Q."/>
            <person name="Puiu D."/>
            <person name="Wang H."/>
            <person name="Twardziok S.O."/>
            <person name="Deal K.R."/>
            <person name="Huo N."/>
            <person name="Zhu T."/>
            <person name="Wang L."/>
            <person name="Wang Y."/>
            <person name="McGuire P.E."/>
            <person name="Liu S."/>
            <person name="Long H."/>
            <person name="Ramasamy R.K."/>
            <person name="Rodriguez J.C."/>
            <person name="Van S.L."/>
            <person name="Yuan L."/>
            <person name="Wang Z."/>
            <person name="Xia Z."/>
            <person name="Xiao L."/>
            <person name="Anderson O.D."/>
            <person name="Ouyang S."/>
            <person name="Liang Y."/>
            <person name="Zimin A.V."/>
            <person name="Pertea G."/>
            <person name="Qi P."/>
            <person name="Bennetzen J.L."/>
            <person name="Dai X."/>
            <person name="Dawson M.W."/>
            <person name="Muller H.G."/>
            <person name="Kugler K."/>
            <person name="Rivarola-Duarte L."/>
            <person name="Spannagl M."/>
            <person name="Mayer K.F.X."/>
            <person name="Lu F.H."/>
            <person name="Bevan M.W."/>
            <person name="Leroy P."/>
            <person name="Li P."/>
            <person name="You F.M."/>
            <person name="Sun Q."/>
            <person name="Liu Z."/>
            <person name="Lyons E."/>
            <person name="Wicker T."/>
            <person name="Salzberg S.L."/>
            <person name="Devos K.M."/>
            <person name="Dvorak J."/>
        </authorList>
    </citation>
    <scope>NUCLEOTIDE SEQUENCE [LARGE SCALE GENOMIC DNA]</scope>
    <source>
        <strain evidence="1">cv. AL8/78</strain>
    </source>
</reference>
<name>A0A452Y6R1_AEGTS</name>
<sequence length="101" mass="11358">MKASSAPRPDGLPVAFFQKLWVQLQPVIMPIFHEFYIGRSDMSRLNFGVITVVPKIVGATDIQNFRLITVINVLQRIVSKVCATQFALLVERLSHPCQSAF</sequence>
<dbReference type="Gramene" id="AET1Gv20312500.1">
    <property type="protein sequence ID" value="AET1Gv20312500.1"/>
    <property type="gene ID" value="AET1Gv20312500"/>
</dbReference>
<evidence type="ECO:0000313" key="1">
    <source>
        <dbReference type="EnsemblPlants" id="AET1Gv20312500.1"/>
    </source>
</evidence>